<evidence type="ECO:0000313" key="12">
    <source>
        <dbReference type="RefSeq" id="XP_035680390.1"/>
    </source>
</evidence>
<dbReference type="PROSITE" id="PS00162">
    <property type="entry name" value="ALPHA_CA_1"/>
    <property type="match status" value="1"/>
</dbReference>
<feature type="transmembrane region" description="Helical" evidence="9">
    <location>
        <begin position="271"/>
        <end position="297"/>
    </location>
</feature>
<dbReference type="GO" id="GO:0005737">
    <property type="term" value="C:cytoplasm"/>
    <property type="evidence" value="ECO:0000318"/>
    <property type="project" value="GO_Central"/>
</dbReference>
<gene>
    <name evidence="12" type="primary">LOC118418520</name>
</gene>
<comment type="catalytic activity">
    <reaction evidence="7 8">
        <text>hydrogencarbonate + H(+) = CO2 + H2O</text>
        <dbReference type="Rhea" id="RHEA:10748"/>
        <dbReference type="ChEBI" id="CHEBI:15377"/>
        <dbReference type="ChEBI" id="CHEBI:15378"/>
        <dbReference type="ChEBI" id="CHEBI:16526"/>
        <dbReference type="ChEBI" id="CHEBI:17544"/>
        <dbReference type="EC" id="4.2.1.1"/>
    </reaction>
</comment>
<dbReference type="InterPro" id="IPR001148">
    <property type="entry name" value="CA_dom"/>
</dbReference>
<dbReference type="Pfam" id="PF00194">
    <property type="entry name" value="Carb_anhydrase"/>
    <property type="match status" value="1"/>
</dbReference>
<keyword evidence="4 8" id="KW-0479">Metal-binding</keyword>
<comment type="similarity">
    <text evidence="2 8">Belongs to the alpha-carbonic anhydrase family.</text>
</comment>
<dbReference type="PROSITE" id="PS51144">
    <property type="entry name" value="ALPHA_CA_2"/>
    <property type="match status" value="1"/>
</dbReference>
<keyword evidence="11" id="KW-1185">Reference proteome</keyword>
<dbReference type="KEGG" id="bfo:118418520"/>
<sequence length="302" mass="33083">MSSSKKRGNIYLSGAGPSAWHEEYPVAKGKRQSPVDINTNKTKFDPKLAADPLTIRFSDSCCQSIVNTGISFQVTSNGAGCELSGGPLDSTYQFAQFHAHWGAYLKTTGSEHTVDGVSYPAELHLVHWNTKYDDFKDAVDKPDGLAVIAVFFKRGKEHPGFGKIQDLFSKIPAKGAKVNIDFEFNPGLLMPPDSENYWTYLGSLTTPPLYESVTWIVMKEPLEVSVEQIAILRTLLWETPNGVSQMYNNFRPPVPLRDRVIRASFGGRSAAGAMMVAVPAWAWGAVVVGLGAVTYTLSNMSL</sequence>
<dbReference type="PANTHER" id="PTHR18952">
    <property type="entry name" value="CARBONIC ANHYDRASE"/>
    <property type="match status" value="1"/>
</dbReference>
<dbReference type="Gene3D" id="3.10.200.10">
    <property type="entry name" value="Alpha carbonic anhydrase"/>
    <property type="match status" value="1"/>
</dbReference>
<dbReference type="GeneID" id="118418520"/>
<evidence type="ECO:0000256" key="7">
    <source>
        <dbReference type="ARBA" id="ARBA00048348"/>
    </source>
</evidence>
<dbReference type="OMA" id="VPREAQY"/>
<evidence type="ECO:0000256" key="1">
    <source>
        <dbReference type="ARBA" id="ARBA00001947"/>
    </source>
</evidence>
<dbReference type="OrthoDB" id="429145at2759"/>
<evidence type="ECO:0000313" key="11">
    <source>
        <dbReference type="Proteomes" id="UP000001554"/>
    </source>
</evidence>
<accession>A0A9J7MVG5</accession>
<evidence type="ECO:0000256" key="6">
    <source>
        <dbReference type="ARBA" id="ARBA00023239"/>
    </source>
</evidence>
<protein>
    <recommendedName>
        <fullName evidence="3 8">Carbonic anhydrase</fullName>
        <ecNumber evidence="3 8">4.2.1.1</ecNumber>
    </recommendedName>
</protein>
<evidence type="ECO:0000256" key="3">
    <source>
        <dbReference type="ARBA" id="ARBA00012925"/>
    </source>
</evidence>
<keyword evidence="9" id="KW-0472">Membrane</keyword>
<dbReference type="SMART" id="SM01057">
    <property type="entry name" value="Carb_anhydrase"/>
    <property type="match status" value="1"/>
</dbReference>
<organism evidence="11 12">
    <name type="scientific">Branchiostoma floridae</name>
    <name type="common">Florida lancelet</name>
    <name type="synonym">Amphioxus</name>
    <dbReference type="NCBI Taxonomy" id="7739"/>
    <lineage>
        <taxon>Eukaryota</taxon>
        <taxon>Metazoa</taxon>
        <taxon>Chordata</taxon>
        <taxon>Cephalochordata</taxon>
        <taxon>Leptocardii</taxon>
        <taxon>Amphioxiformes</taxon>
        <taxon>Branchiostomatidae</taxon>
        <taxon>Branchiostoma</taxon>
    </lineage>
</organism>
<dbReference type="AlphaFoldDB" id="A0A9J7MVG5"/>
<dbReference type="InterPro" id="IPR018338">
    <property type="entry name" value="Carbonic_anhydrase_a-class_CS"/>
</dbReference>
<dbReference type="RefSeq" id="XP_035680390.1">
    <property type="nucleotide sequence ID" value="XM_035824497.1"/>
</dbReference>
<evidence type="ECO:0000256" key="9">
    <source>
        <dbReference type="SAM" id="Phobius"/>
    </source>
</evidence>
<dbReference type="InterPro" id="IPR036398">
    <property type="entry name" value="CA_dom_sf"/>
</dbReference>
<reference evidence="12" key="2">
    <citation type="submission" date="2025-08" db="UniProtKB">
        <authorList>
            <consortium name="RefSeq"/>
        </authorList>
    </citation>
    <scope>IDENTIFICATION</scope>
    <source>
        <strain evidence="12">S238N-H82</strain>
        <tissue evidence="12">Testes</tissue>
    </source>
</reference>
<dbReference type="InterPro" id="IPR023561">
    <property type="entry name" value="Carbonic_anhydrase_a-class"/>
</dbReference>
<name>A0A9J7MVG5_BRAFL</name>
<dbReference type="EC" id="4.2.1.1" evidence="3 8"/>
<keyword evidence="9" id="KW-1133">Transmembrane helix</keyword>
<proteinExistence type="inferred from homology"/>
<dbReference type="GO" id="GO:0008270">
    <property type="term" value="F:zinc ion binding"/>
    <property type="evidence" value="ECO:0007669"/>
    <property type="project" value="UniProtKB-UniRule"/>
</dbReference>
<evidence type="ECO:0000256" key="8">
    <source>
        <dbReference type="RuleBase" id="RU367011"/>
    </source>
</evidence>
<keyword evidence="6 8" id="KW-0456">Lyase</keyword>
<comment type="cofactor">
    <cofactor evidence="1 8">
        <name>Zn(2+)</name>
        <dbReference type="ChEBI" id="CHEBI:29105"/>
    </cofactor>
</comment>
<evidence type="ECO:0000256" key="4">
    <source>
        <dbReference type="ARBA" id="ARBA00022723"/>
    </source>
</evidence>
<keyword evidence="5 8" id="KW-0862">Zinc</keyword>
<keyword evidence="9" id="KW-0812">Transmembrane</keyword>
<evidence type="ECO:0000256" key="2">
    <source>
        <dbReference type="ARBA" id="ARBA00010718"/>
    </source>
</evidence>
<dbReference type="Proteomes" id="UP000001554">
    <property type="component" value="Chromosome 6"/>
</dbReference>
<dbReference type="SUPFAM" id="SSF51069">
    <property type="entry name" value="Carbonic anhydrase"/>
    <property type="match status" value="1"/>
</dbReference>
<reference evidence="11" key="1">
    <citation type="journal article" date="2020" name="Nat. Ecol. Evol.">
        <title>Deeply conserved synteny resolves early events in vertebrate evolution.</title>
        <authorList>
            <person name="Simakov O."/>
            <person name="Marletaz F."/>
            <person name="Yue J.X."/>
            <person name="O'Connell B."/>
            <person name="Jenkins J."/>
            <person name="Brandt A."/>
            <person name="Calef R."/>
            <person name="Tung C.H."/>
            <person name="Huang T.K."/>
            <person name="Schmutz J."/>
            <person name="Satoh N."/>
            <person name="Yu J.K."/>
            <person name="Putnam N.H."/>
            <person name="Green R.E."/>
            <person name="Rokhsar D.S."/>
        </authorList>
    </citation>
    <scope>NUCLEOTIDE SEQUENCE [LARGE SCALE GENOMIC DNA]</scope>
    <source>
        <strain evidence="11">S238N-H82</strain>
    </source>
</reference>
<evidence type="ECO:0000256" key="5">
    <source>
        <dbReference type="ARBA" id="ARBA00022833"/>
    </source>
</evidence>
<evidence type="ECO:0000259" key="10">
    <source>
        <dbReference type="PROSITE" id="PS51144"/>
    </source>
</evidence>
<feature type="domain" description="Alpha-carbonic anhydrase" evidence="10">
    <location>
        <begin position="7"/>
        <end position="265"/>
    </location>
</feature>
<comment type="function">
    <text evidence="8">Reversible hydration of carbon dioxide.</text>
</comment>
<dbReference type="GO" id="GO:0004089">
    <property type="term" value="F:carbonate dehydratase activity"/>
    <property type="evidence" value="ECO:0000318"/>
    <property type="project" value="GO_Central"/>
</dbReference>
<dbReference type="PANTHER" id="PTHR18952:SF141">
    <property type="entry name" value="CARBONIC ANHYDRASE"/>
    <property type="match status" value="1"/>
</dbReference>